<evidence type="ECO:0000313" key="4">
    <source>
        <dbReference type="EMBL" id="CAE7249043.1"/>
    </source>
</evidence>
<evidence type="ECO:0000256" key="1">
    <source>
        <dbReference type="ARBA" id="ARBA00023172"/>
    </source>
</evidence>
<reference evidence="4" key="1">
    <citation type="submission" date="2021-02" db="EMBL/GenBank/DDBJ databases">
        <authorList>
            <person name="Dougan E. K."/>
            <person name="Rhodes N."/>
            <person name="Thang M."/>
            <person name="Chan C."/>
        </authorList>
    </citation>
    <scope>NUCLEOTIDE SEQUENCE</scope>
</reference>
<dbReference type="Gene3D" id="1.10.443.10">
    <property type="entry name" value="Intergrase catalytic core"/>
    <property type="match status" value="1"/>
</dbReference>
<sequence length="1674" mass="184061">MAAAGAGQFQIGTFAVVERPPHHDEVFVVGHGPGQGEILTRTTSEDGGEWIWAVVLPVAGHMSASVMVGAASRRPPHGVGADAVNWVCTPPNAGAKWFPTAAESQQVIRDGTVLLQQLQIAGAGSYPVNAAGTAGRLEPVAMPVAPANVGAPGAGAAGGAAGVAGLGLQGQGAAGGDATSQLDLRSLEAAVKQLQDRKKGKKSKKKKKSHKKDKKKKKRRGSSSSSSSSRSRSRSSSSSSSSSDSSSGKPLRWKDKGKSRRVSYDDLSHVDGLKWKKKGDLVAFASKHPGALTAHFLAGVYARLSKGTLSKSSQLREASVAAWAHQFTGLTEIRDLKEVLTLAEILDSVNRREIERAMDILCQRILAIQVAKMKGGSWEKAEAVAGLAKALGRGYRSCSLGVHVRRLRQVLHEFKRDRGISVRHSPGHVFPLPPFSLGGAVVTDGSAHSPEVCTGLVEGANLVIAVLNDLHRGQDGGGAQPLLSAAHRRVHARIACALEAMVLTDEPLLSSEGLDNYLKQSEHYSGSGVVLALGVKGGVPTKAADVPLEQHLQSTFPEMAEQVIRPNALLLSSRRRPRQVKRGYTWLARSYPELVKRNVKAGLHCLKKPGQVAKHRGAMCLAGAFAVKKDECEDRVITDPSVNQLLDPEKLPRPRFAFIPKMRCQTVPCSGVVAVSKRDARHYFHRLRIGRRWRRWLRGPPVLAGRGAGPAQRRYPASCSAPMGFGPSAGWAQGLTDTVTMRAGLAPEHRLHPDLVVPESLPLWGSIVDDVWAIEHAPNQLEAGVGAAWMDATESSWVRHGVEPNAKKSVDSALGEEVQGYYVDPYGHWVGVSLEKRRHLFQATIHVLRARRVPVGVIDRLVGKHGFVHSARPCLRSIFEHTYGWLTSVRGRRRDLVSIPNVVWVELAMSCLLLPFCSFNLSAPWSTRIECTDSSMTGLGRAWGIAPKHVVQLLARYSDHGQVYTNLKLPWSIGLTTEHKCPLRRVRIPIERIKWHTAGAPWNPAHITLGEADAVTWAAEDRLRRPVDEGCRFVHPLDSAACAGCLSKGRSSSFQLNSRCRRVCAINIAGGHEVFYPWMPSKENPADEPSRRWEPDANKSGGQEWFSLEPRPLSEVDVSQIQLWPRDVYFFLHLCSGPRRDGDLCDCVEKLGALHEINIVALRIDPLAAVGHEGIWVQKTAYGDLLQAQHGLFLLGLIQSGKVLGGFASPPCSTVSRARHAKLMPHIWGPRPLRSRDAVWEPLAHCTVREQRAVYVGSVLFLLSGGWSGLEHPADPGPPYPSFFCSEEVARFCKTFKMQYREDVFAQVPLPNILVSFVKRWLQTLWHVIHGSTCIMFSGTGPNRVQRFLLKTLKPSTREKYLEALEHLSNDLRSAGLRWHSMTEAEQDGFLAEWLLDGYEAAKGRAEYGWALSAVQKVNPRGSYRTAWKLFDAWGVEQPPKQAAAAPPELITSIIVAALLLNRPQNSTVMLLCYAGLLRVRESLQLLHGDVVVSWDSVTLCLGRTKRGMEQKVVLRNPGVVSWLHQFLRRFPAVDPSQPVFTVSYSSVLRWVKKLSGLIGGPDVLLTTHSFRRSGASELARQGIPLADILLFGRWLRERSAREYIRRGEVAVLRAKNSFDVRQQARLQRWSAIGHQAWAFHDALYLHSDALPRISRLNQARFDLFEQHVMNLRG</sequence>
<keyword evidence="5" id="KW-1185">Reference proteome</keyword>
<feature type="compositionally biased region" description="Basic residues" evidence="2">
    <location>
        <begin position="198"/>
        <end position="221"/>
    </location>
</feature>
<dbReference type="Pfam" id="PF00589">
    <property type="entry name" value="Phage_integrase"/>
    <property type="match status" value="1"/>
</dbReference>
<dbReference type="GO" id="GO:0015074">
    <property type="term" value="P:DNA integration"/>
    <property type="evidence" value="ECO:0007669"/>
    <property type="project" value="InterPro"/>
</dbReference>
<dbReference type="InterPro" id="IPR002104">
    <property type="entry name" value="Integrase_catalytic"/>
</dbReference>
<evidence type="ECO:0000313" key="5">
    <source>
        <dbReference type="Proteomes" id="UP000604046"/>
    </source>
</evidence>
<dbReference type="PROSITE" id="PS51898">
    <property type="entry name" value="TYR_RECOMBINASE"/>
    <property type="match status" value="1"/>
</dbReference>
<organism evidence="4 5">
    <name type="scientific">Symbiodinium natans</name>
    <dbReference type="NCBI Taxonomy" id="878477"/>
    <lineage>
        <taxon>Eukaryota</taxon>
        <taxon>Sar</taxon>
        <taxon>Alveolata</taxon>
        <taxon>Dinophyceae</taxon>
        <taxon>Suessiales</taxon>
        <taxon>Symbiodiniaceae</taxon>
        <taxon>Symbiodinium</taxon>
    </lineage>
</organism>
<dbReference type="InterPro" id="IPR013762">
    <property type="entry name" value="Integrase-like_cat_sf"/>
</dbReference>
<feature type="region of interest" description="Disordered" evidence="2">
    <location>
        <begin position="193"/>
        <end position="259"/>
    </location>
</feature>
<name>A0A812LYJ4_9DINO</name>
<dbReference type="EMBL" id="CAJNDS010001130">
    <property type="protein sequence ID" value="CAE7249043.1"/>
    <property type="molecule type" value="Genomic_DNA"/>
</dbReference>
<dbReference type="PANTHER" id="PTHR34605:SF4">
    <property type="entry name" value="DNA ADENINE METHYLTRANSFERASE"/>
    <property type="match status" value="1"/>
</dbReference>
<dbReference type="OrthoDB" id="409073at2759"/>
<feature type="compositionally biased region" description="Low complexity" evidence="2">
    <location>
        <begin position="222"/>
        <end position="249"/>
    </location>
</feature>
<dbReference type="GO" id="GO:0006310">
    <property type="term" value="P:DNA recombination"/>
    <property type="evidence" value="ECO:0007669"/>
    <property type="project" value="UniProtKB-KW"/>
</dbReference>
<evidence type="ECO:0000259" key="3">
    <source>
        <dbReference type="PROSITE" id="PS51898"/>
    </source>
</evidence>
<protein>
    <recommendedName>
        <fullName evidence="3">Tyr recombinase domain-containing protein</fullName>
    </recommendedName>
</protein>
<keyword evidence="1" id="KW-0233">DNA recombination</keyword>
<dbReference type="Proteomes" id="UP000604046">
    <property type="component" value="Unassembled WGS sequence"/>
</dbReference>
<comment type="caution">
    <text evidence="4">The sequence shown here is derived from an EMBL/GenBank/DDBJ whole genome shotgun (WGS) entry which is preliminary data.</text>
</comment>
<dbReference type="InterPro" id="IPR011010">
    <property type="entry name" value="DNA_brk_join_enz"/>
</dbReference>
<dbReference type="PANTHER" id="PTHR34605">
    <property type="entry name" value="PHAGE_INTEGRASE DOMAIN-CONTAINING PROTEIN"/>
    <property type="match status" value="1"/>
</dbReference>
<dbReference type="SUPFAM" id="SSF56349">
    <property type="entry name" value="DNA breaking-rejoining enzymes"/>
    <property type="match status" value="1"/>
</dbReference>
<feature type="compositionally biased region" description="Basic and acidic residues" evidence="2">
    <location>
        <begin position="1085"/>
        <end position="1097"/>
    </location>
</feature>
<dbReference type="GO" id="GO:0003677">
    <property type="term" value="F:DNA binding"/>
    <property type="evidence" value="ECO:0007669"/>
    <property type="project" value="InterPro"/>
</dbReference>
<gene>
    <name evidence="4" type="ORF">SNAT2548_LOCUS12105</name>
</gene>
<feature type="domain" description="Tyr recombinase" evidence="3">
    <location>
        <begin position="1446"/>
        <end position="1620"/>
    </location>
</feature>
<feature type="region of interest" description="Disordered" evidence="2">
    <location>
        <begin position="1085"/>
        <end position="1104"/>
    </location>
</feature>
<evidence type="ECO:0000256" key="2">
    <source>
        <dbReference type="SAM" id="MobiDB-lite"/>
    </source>
</evidence>
<accession>A0A812LYJ4</accession>
<proteinExistence type="predicted"/>
<dbReference type="InterPro" id="IPR052925">
    <property type="entry name" value="Phage_Integrase-like_Recomb"/>
</dbReference>